<reference evidence="4 5" key="1">
    <citation type="submission" date="2019-09" db="EMBL/GenBank/DDBJ databases">
        <title>YIM 132180 draft genome.</title>
        <authorList>
            <person name="Zhang K."/>
        </authorList>
    </citation>
    <scope>NUCLEOTIDE SEQUENCE [LARGE SCALE GENOMIC DNA]</scope>
    <source>
        <strain evidence="4 5">YIM 132180</strain>
    </source>
</reference>
<accession>A0A7V7TXN0</accession>
<dbReference type="Proteomes" id="UP000432089">
    <property type="component" value="Unassembled WGS sequence"/>
</dbReference>
<keyword evidence="1 2" id="KW-0238">DNA-binding</keyword>
<evidence type="ECO:0000256" key="1">
    <source>
        <dbReference type="ARBA" id="ARBA00023125"/>
    </source>
</evidence>
<feature type="DNA-binding region" description="H-T-H motif" evidence="2">
    <location>
        <begin position="18"/>
        <end position="37"/>
    </location>
</feature>
<dbReference type="PROSITE" id="PS50977">
    <property type="entry name" value="HTH_TETR_2"/>
    <property type="match status" value="1"/>
</dbReference>
<dbReference type="SUPFAM" id="SSF46689">
    <property type="entry name" value="Homeodomain-like"/>
    <property type="match status" value="1"/>
</dbReference>
<dbReference type="Pfam" id="PF00440">
    <property type="entry name" value="TetR_N"/>
    <property type="match status" value="1"/>
</dbReference>
<comment type="caution">
    <text evidence="4">The sequence shown here is derived from an EMBL/GenBank/DDBJ whole genome shotgun (WGS) entry which is preliminary data.</text>
</comment>
<feature type="domain" description="HTH tetR-type" evidence="3">
    <location>
        <begin position="1"/>
        <end position="55"/>
    </location>
</feature>
<evidence type="ECO:0000313" key="5">
    <source>
        <dbReference type="Proteomes" id="UP000432089"/>
    </source>
</evidence>
<keyword evidence="5" id="KW-1185">Reference proteome</keyword>
<dbReference type="AlphaFoldDB" id="A0A7V7TXN0"/>
<sequence length="176" mass="18991">MLATALAIVRDEGADRLTLGQLAVRAKISKPVVYDHFQTRSALLIALYEWIDAERIRAFRDAMAVGERTREETIGLLASAYLRCASDMTGEFHVVGAALAGSDQKAIYQTLLDRSVEMFVAVLEPFDTFPDRELERRCIGLVGSGEALSAAMVRGLLGDADAITVYASLIAGGLAP</sequence>
<protein>
    <submittedName>
        <fullName evidence="4">TetR/AcrR family transcriptional regulator</fullName>
    </submittedName>
</protein>
<proteinExistence type="predicted"/>
<name>A0A7V7TXN0_9HYPH</name>
<gene>
    <name evidence="4" type="ORF">F6X38_06100</name>
</gene>
<evidence type="ECO:0000313" key="4">
    <source>
        <dbReference type="EMBL" id="KAB0681521.1"/>
    </source>
</evidence>
<dbReference type="GO" id="GO:0003677">
    <property type="term" value="F:DNA binding"/>
    <property type="evidence" value="ECO:0007669"/>
    <property type="project" value="UniProtKB-UniRule"/>
</dbReference>
<dbReference type="InterPro" id="IPR009057">
    <property type="entry name" value="Homeodomain-like_sf"/>
</dbReference>
<evidence type="ECO:0000259" key="3">
    <source>
        <dbReference type="PROSITE" id="PS50977"/>
    </source>
</evidence>
<dbReference type="Gene3D" id="1.10.357.10">
    <property type="entry name" value="Tetracycline Repressor, domain 2"/>
    <property type="match status" value="1"/>
</dbReference>
<dbReference type="EMBL" id="VZDO01000003">
    <property type="protein sequence ID" value="KAB0681521.1"/>
    <property type="molecule type" value="Genomic_DNA"/>
</dbReference>
<organism evidence="4 5">
    <name type="scientific">Plantimonas leprariae</name>
    <dbReference type="NCBI Taxonomy" id="2615207"/>
    <lineage>
        <taxon>Bacteria</taxon>
        <taxon>Pseudomonadati</taxon>
        <taxon>Pseudomonadota</taxon>
        <taxon>Alphaproteobacteria</taxon>
        <taxon>Hyphomicrobiales</taxon>
        <taxon>Aurantimonadaceae</taxon>
        <taxon>Plantimonas</taxon>
    </lineage>
</organism>
<evidence type="ECO:0000256" key="2">
    <source>
        <dbReference type="PROSITE-ProRule" id="PRU00335"/>
    </source>
</evidence>
<dbReference type="InterPro" id="IPR001647">
    <property type="entry name" value="HTH_TetR"/>
</dbReference>